<gene>
    <name evidence="11" type="ORF">NQ314_012889</name>
</gene>
<evidence type="ECO:0000256" key="7">
    <source>
        <dbReference type="ARBA" id="ARBA00023136"/>
    </source>
</evidence>
<keyword evidence="5 9" id="KW-0812">Transmembrane</keyword>
<dbReference type="PRINTS" id="PR00171">
    <property type="entry name" value="SUGRTRNSPORT"/>
</dbReference>
<feature type="transmembrane region" description="Helical" evidence="9">
    <location>
        <begin position="167"/>
        <end position="187"/>
    </location>
</feature>
<evidence type="ECO:0000313" key="11">
    <source>
        <dbReference type="EMBL" id="KAJ8935321.1"/>
    </source>
</evidence>
<feature type="transmembrane region" description="Helical" evidence="9">
    <location>
        <begin position="335"/>
        <end position="355"/>
    </location>
</feature>
<evidence type="ECO:0000256" key="6">
    <source>
        <dbReference type="ARBA" id="ARBA00022989"/>
    </source>
</evidence>
<evidence type="ECO:0000256" key="9">
    <source>
        <dbReference type="SAM" id="Phobius"/>
    </source>
</evidence>
<evidence type="ECO:0000256" key="4">
    <source>
        <dbReference type="ARBA" id="ARBA00022597"/>
    </source>
</evidence>
<comment type="caution">
    <text evidence="11">The sequence shown here is derived from an EMBL/GenBank/DDBJ whole genome shotgun (WGS) entry which is preliminary data.</text>
</comment>
<feature type="transmembrane region" description="Helical" evidence="9">
    <location>
        <begin position="109"/>
        <end position="129"/>
    </location>
</feature>
<dbReference type="PANTHER" id="PTHR48021">
    <property type="match status" value="1"/>
</dbReference>
<evidence type="ECO:0000256" key="2">
    <source>
        <dbReference type="ARBA" id="ARBA00022448"/>
    </source>
</evidence>
<comment type="subcellular location">
    <subcellularLocation>
        <location evidence="1">Cell membrane</location>
        <topology evidence="1">Multi-pass membrane protein</topology>
    </subcellularLocation>
</comment>
<dbReference type="InterPro" id="IPR050549">
    <property type="entry name" value="MFS_Trehalose_Transporter"/>
</dbReference>
<evidence type="ECO:0000313" key="12">
    <source>
        <dbReference type="Proteomes" id="UP001162156"/>
    </source>
</evidence>
<name>A0AAV8XA68_9CUCU</name>
<keyword evidence="8" id="KW-0325">Glycoprotein</keyword>
<dbReference type="InterPro" id="IPR005828">
    <property type="entry name" value="MFS_sugar_transport-like"/>
</dbReference>
<proteinExistence type="predicted"/>
<feature type="domain" description="Major facilitator superfamily (MFS) profile" evidence="10">
    <location>
        <begin position="44"/>
        <end position="428"/>
    </location>
</feature>
<keyword evidence="12" id="KW-1185">Reference proteome</keyword>
<dbReference type="Proteomes" id="UP001162156">
    <property type="component" value="Unassembled WGS sequence"/>
</dbReference>
<dbReference type="SUPFAM" id="SSF103473">
    <property type="entry name" value="MFS general substrate transporter"/>
    <property type="match status" value="1"/>
</dbReference>
<keyword evidence="7 9" id="KW-0472">Membrane</keyword>
<feature type="transmembrane region" description="Helical" evidence="9">
    <location>
        <begin position="135"/>
        <end position="155"/>
    </location>
</feature>
<dbReference type="AlphaFoldDB" id="A0AAV8XA68"/>
<feature type="transmembrane region" description="Helical" evidence="9">
    <location>
        <begin position="405"/>
        <end position="424"/>
    </location>
</feature>
<dbReference type="Pfam" id="PF00083">
    <property type="entry name" value="Sugar_tr"/>
    <property type="match status" value="2"/>
</dbReference>
<reference evidence="11" key="1">
    <citation type="journal article" date="2023" name="Insect Mol. Biol.">
        <title>Genome sequencing provides insights into the evolution of gene families encoding plant cell wall-degrading enzymes in longhorned beetles.</title>
        <authorList>
            <person name="Shin N.R."/>
            <person name="Okamura Y."/>
            <person name="Kirsch R."/>
            <person name="Pauchet Y."/>
        </authorList>
    </citation>
    <scope>NUCLEOTIDE SEQUENCE</scope>
    <source>
        <strain evidence="11">RBIC_L_NR</strain>
    </source>
</reference>
<keyword evidence="4" id="KW-0762">Sugar transport</keyword>
<feature type="transmembrane region" description="Helical" evidence="9">
    <location>
        <begin position="310"/>
        <end position="328"/>
    </location>
</feature>
<feature type="transmembrane region" description="Helical" evidence="9">
    <location>
        <begin position="375"/>
        <end position="393"/>
    </location>
</feature>
<protein>
    <recommendedName>
        <fullName evidence="10">Major facilitator superfamily (MFS) profile domain-containing protein</fullName>
    </recommendedName>
</protein>
<evidence type="ECO:0000256" key="1">
    <source>
        <dbReference type="ARBA" id="ARBA00004651"/>
    </source>
</evidence>
<evidence type="ECO:0000256" key="5">
    <source>
        <dbReference type="ARBA" id="ARBA00022692"/>
    </source>
</evidence>
<dbReference type="GO" id="GO:0005886">
    <property type="term" value="C:plasma membrane"/>
    <property type="evidence" value="ECO:0007669"/>
    <property type="project" value="UniProtKB-SubCell"/>
</dbReference>
<feature type="transmembrane region" description="Helical" evidence="9">
    <location>
        <begin position="42"/>
        <end position="60"/>
    </location>
</feature>
<dbReference type="EMBL" id="JANEYF010003586">
    <property type="protein sequence ID" value="KAJ8935321.1"/>
    <property type="molecule type" value="Genomic_DNA"/>
</dbReference>
<sequence length="442" mass="48203">MNITRERIGIKAIDCIVSSFTKSQFFKEKNTPSKKQEIDMNAYDIISALGAGTVLGWTANITDDLKAGKLGNLKITDTQLSLVGSLVPLGAMLICVPVGVLADLIGRKLTILLSSIPFIIGWLLVTFPMHINMIYAGRLLTGLAGGSFCVTAPMYTSEIAQTEIRGTLGTCFQLFVTIGILLVYVCGHVFPMMLYNLICLEIPIGFALVFMFQSETPVYSLRKGQNDKAEKAFRRLRGPDYNPADEIKAIQEQIAKEQNTKSFWVAMGTKAAKKATLICFMLMVYQQLSGINAVIFYSKDIFIAAESSLASHWCTIVIGAVQVVATLVEDAIKSIAFIPILSLVIFIIAFSLGSGPLPWVACSEIFPPDVMAKCSSAAGALNWSLAFLVTMFYHRLAMAIGNDVTFYIFAAVSFTGVFFVIFVMPETKGKTFAQIQAEIGGE</sequence>
<dbReference type="Gene3D" id="1.20.1250.20">
    <property type="entry name" value="MFS general substrate transporter like domains"/>
    <property type="match status" value="2"/>
</dbReference>
<feature type="transmembrane region" description="Helical" evidence="9">
    <location>
        <begin position="80"/>
        <end position="102"/>
    </location>
</feature>
<feature type="transmembrane region" description="Helical" evidence="9">
    <location>
        <begin position="193"/>
        <end position="212"/>
    </location>
</feature>
<dbReference type="PANTHER" id="PTHR48021:SF1">
    <property type="entry name" value="GH07001P-RELATED"/>
    <property type="match status" value="1"/>
</dbReference>
<organism evidence="11 12">
    <name type="scientific">Rhamnusium bicolor</name>
    <dbReference type="NCBI Taxonomy" id="1586634"/>
    <lineage>
        <taxon>Eukaryota</taxon>
        <taxon>Metazoa</taxon>
        <taxon>Ecdysozoa</taxon>
        <taxon>Arthropoda</taxon>
        <taxon>Hexapoda</taxon>
        <taxon>Insecta</taxon>
        <taxon>Pterygota</taxon>
        <taxon>Neoptera</taxon>
        <taxon>Endopterygota</taxon>
        <taxon>Coleoptera</taxon>
        <taxon>Polyphaga</taxon>
        <taxon>Cucujiformia</taxon>
        <taxon>Chrysomeloidea</taxon>
        <taxon>Cerambycidae</taxon>
        <taxon>Lepturinae</taxon>
        <taxon>Rhagiini</taxon>
        <taxon>Rhamnusium</taxon>
    </lineage>
</organism>
<accession>A0AAV8XA68</accession>
<dbReference type="FunFam" id="1.20.1250.20:FF:000218">
    <property type="entry name" value="facilitated trehalose transporter Tret1"/>
    <property type="match status" value="1"/>
</dbReference>
<dbReference type="GO" id="GO:0022857">
    <property type="term" value="F:transmembrane transporter activity"/>
    <property type="evidence" value="ECO:0007669"/>
    <property type="project" value="InterPro"/>
</dbReference>
<dbReference type="InterPro" id="IPR003663">
    <property type="entry name" value="Sugar/inositol_transpt"/>
</dbReference>
<keyword evidence="3" id="KW-1003">Cell membrane</keyword>
<dbReference type="PROSITE" id="PS00216">
    <property type="entry name" value="SUGAR_TRANSPORT_1"/>
    <property type="match status" value="1"/>
</dbReference>
<evidence type="ECO:0000256" key="3">
    <source>
        <dbReference type="ARBA" id="ARBA00022475"/>
    </source>
</evidence>
<dbReference type="InterPro" id="IPR020846">
    <property type="entry name" value="MFS_dom"/>
</dbReference>
<evidence type="ECO:0000256" key="8">
    <source>
        <dbReference type="ARBA" id="ARBA00023180"/>
    </source>
</evidence>
<keyword evidence="6 9" id="KW-1133">Transmembrane helix</keyword>
<keyword evidence="2" id="KW-0813">Transport</keyword>
<dbReference type="PROSITE" id="PS00217">
    <property type="entry name" value="SUGAR_TRANSPORT_2"/>
    <property type="match status" value="1"/>
</dbReference>
<evidence type="ECO:0000259" key="10">
    <source>
        <dbReference type="PROSITE" id="PS50850"/>
    </source>
</evidence>
<dbReference type="InterPro" id="IPR036259">
    <property type="entry name" value="MFS_trans_sf"/>
</dbReference>
<dbReference type="PROSITE" id="PS50850">
    <property type="entry name" value="MFS"/>
    <property type="match status" value="1"/>
</dbReference>
<dbReference type="InterPro" id="IPR005829">
    <property type="entry name" value="Sugar_transporter_CS"/>
</dbReference>
<feature type="transmembrane region" description="Helical" evidence="9">
    <location>
        <begin position="277"/>
        <end position="298"/>
    </location>
</feature>